<name>A0ABT7LB33_9BACI</name>
<gene>
    <name evidence="2" type="ORF">QQS35_21780</name>
</gene>
<sequence length="272" mass="31535">MKILTSLRKPFIMRIWESHPKFWKFLIDFGILIKYKTLKIHKIPQKITLPSARILYVNAKENRGRALLISNGTTQKRLHHFWTHAVKEYRPDLVIDVGVNYGECIFSATYPLESNIIGIEANRNLLKYINRSKDAHPNKAQISIINAIASDKELDENFFYIDKHWSGTSTASYIPKHSLVEKVPVSSITIDGFLDKDKNRSYRSVLFKVDVEGYEAFVLKGMTNLITNSPSLLGFIEFNSEYITKSGYDVEVFLNFLQEILPFMFIKKMIQF</sequence>
<dbReference type="Proteomes" id="UP001235343">
    <property type="component" value="Unassembled WGS sequence"/>
</dbReference>
<protein>
    <submittedName>
        <fullName evidence="2">FkbM family methyltransferase</fullName>
    </submittedName>
</protein>
<organism evidence="2 3">
    <name type="scientific">Aquibacillus rhizosphaerae</name>
    <dbReference type="NCBI Taxonomy" id="3051431"/>
    <lineage>
        <taxon>Bacteria</taxon>
        <taxon>Bacillati</taxon>
        <taxon>Bacillota</taxon>
        <taxon>Bacilli</taxon>
        <taxon>Bacillales</taxon>
        <taxon>Bacillaceae</taxon>
        <taxon>Aquibacillus</taxon>
    </lineage>
</organism>
<dbReference type="Gene3D" id="3.40.50.150">
    <property type="entry name" value="Vaccinia Virus protein VP39"/>
    <property type="match status" value="1"/>
</dbReference>
<keyword evidence="3" id="KW-1185">Reference proteome</keyword>
<dbReference type="RefSeq" id="WP_285934364.1">
    <property type="nucleotide sequence ID" value="NZ_JASTZU010000063.1"/>
</dbReference>
<evidence type="ECO:0000259" key="1">
    <source>
        <dbReference type="Pfam" id="PF05050"/>
    </source>
</evidence>
<feature type="domain" description="Methyltransferase FkbM" evidence="1">
    <location>
        <begin position="96"/>
        <end position="240"/>
    </location>
</feature>
<dbReference type="EMBL" id="JASTZU010000063">
    <property type="protein sequence ID" value="MDL4843072.1"/>
    <property type="molecule type" value="Genomic_DNA"/>
</dbReference>
<accession>A0ABT7LB33</accession>
<dbReference type="Pfam" id="PF05050">
    <property type="entry name" value="Methyltransf_21"/>
    <property type="match status" value="1"/>
</dbReference>
<comment type="caution">
    <text evidence="2">The sequence shown here is derived from an EMBL/GenBank/DDBJ whole genome shotgun (WGS) entry which is preliminary data.</text>
</comment>
<proteinExistence type="predicted"/>
<dbReference type="NCBIfam" id="TIGR01444">
    <property type="entry name" value="fkbM_fam"/>
    <property type="match status" value="1"/>
</dbReference>
<keyword evidence="2" id="KW-0808">Transferase</keyword>
<dbReference type="GO" id="GO:0032259">
    <property type="term" value="P:methylation"/>
    <property type="evidence" value="ECO:0007669"/>
    <property type="project" value="UniProtKB-KW"/>
</dbReference>
<dbReference type="InterPro" id="IPR029063">
    <property type="entry name" value="SAM-dependent_MTases_sf"/>
</dbReference>
<evidence type="ECO:0000313" key="3">
    <source>
        <dbReference type="Proteomes" id="UP001235343"/>
    </source>
</evidence>
<keyword evidence="2" id="KW-0489">Methyltransferase</keyword>
<dbReference type="InterPro" id="IPR006342">
    <property type="entry name" value="FkbM_mtfrase"/>
</dbReference>
<evidence type="ECO:0000313" key="2">
    <source>
        <dbReference type="EMBL" id="MDL4843072.1"/>
    </source>
</evidence>
<dbReference type="SUPFAM" id="SSF53335">
    <property type="entry name" value="S-adenosyl-L-methionine-dependent methyltransferases"/>
    <property type="match status" value="1"/>
</dbReference>
<reference evidence="2 3" key="1">
    <citation type="submission" date="2023-06" db="EMBL/GenBank/DDBJ databases">
        <title>Aquibacillus rhizosphaerae LR5S19.</title>
        <authorList>
            <person name="Sun J.-Q."/>
        </authorList>
    </citation>
    <scope>NUCLEOTIDE SEQUENCE [LARGE SCALE GENOMIC DNA]</scope>
    <source>
        <strain evidence="2 3">LR5S19</strain>
    </source>
</reference>
<dbReference type="GO" id="GO:0008168">
    <property type="term" value="F:methyltransferase activity"/>
    <property type="evidence" value="ECO:0007669"/>
    <property type="project" value="UniProtKB-KW"/>
</dbReference>